<dbReference type="EMBL" id="CAJOBI010202378">
    <property type="protein sequence ID" value="CAF4995455.1"/>
    <property type="molecule type" value="Genomic_DNA"/>
</dbReference>
<feature type="non-terminal residue" evidence="3">
    <location>
        <position position="1"/>
    </location>
</feature>
<reference evidence="3" key="1">
    <citation type="submission" date="2021-02" db="EMBL/GenBank/DDBJ databases">
        <authorList>
            <person name="Nowell W R."/>
        </authorList>
    </citation>
    <scope>NUCLEOTIDE SEQUENCE</scope>
</reference>
<protein>
    <submittedName>
        <fullName evidence="3">Uncharacterized protein</fullName>
    </submittedName>
</protein>
<name>A0A8S3DI98_9BILA</name>
<feature type="non-terminal residue" evidence="3">
    <location>
        <position position="60"/>
    </location>
</feature>
<sequence length="60" mass="6877">KMNVIDERNCETNQPEQRTKVDGERLLISPPMRLANEDDQVNSTSFYNESETSEESNSTV</sequence>
<evidence type="ECO:0000313" key="4">
    <source>
        <dbReference type="Proteomes" id="UP000681720"/>
    </source>
</evidence>
<evidence type="ECO:0000256" key="1">
    <source>
        <dbReference type="SAM" id="MobiDB-lite"/>
    </source>
</evidence>
<dbReference type="AlphaFoldDB" id="A0A8S3DI98"/>
<dbReference type="EMBL" id="CAJOBJ010212637">
    <property type="protein sequence ID" value="CAF5014843.1"/>
    <property type="molecule type" value="Genomic_DNA"/>
</dbReference>
<comment type="caution">
    <text evidence="3">The sequence shown here is derived from an EMBL/GenBank/DDBJ whole genome shotgun (WGS) entry which is preliminary data.</text>
</comment>
<organism evidence="3 4">
    <name type="scientific">Rotaria magnacalcarata</name>
    <dbReference type="NCBI Taxonomy" id="392030"/>
    <lineage>
        <taxon>Eukaryota</taxon>
        <taxon>Metazoa</taxon>
        <taxon>Spiralia</taxon>
        <taxon>Gnathifera</taxon>
        <taxon>Rotifera</taxon>
        <taxon>Eurotatoria</taxon>
        <taxon>Bdelloidea</taxon>
        <taxon>Philodinida</taxon>
        <taxon>Philodinidae</taxon>
        <taxon>Rotaria</taxon>
    </lineage>
</organism>
<gene>
    <name evidence="3" type="ORF">GIL414_LOCUS58076</name>
    <name evidence="2" type="ORF">SMN809_LOCUS56517</name>
</gene>
<dbReference type="Proteomes" id="UP000676336">
    <property type="component" value="Unassembled WGS sequence"/>
</dbReference>
<feature type="compositionally biased region" description="Basic and acidic residues" evidence="1">
    <location>
        <begin position="1"/>
        <end position="10"/>
    </location>
</feature>
<accession>A0A8S3DI98</accession>
<proteinExistence type="predicted"/>
<feature type="compositionally biased region" description="Low complexity" evidence="1">
    <location>
        <begin position="42"/>
        <end position="60"/>
    </location>
</feature>
<evidence type="ECO:0000313" key="3">
    <source>
        <dbReference type="EMBL" id="CAF5014843.1"/>
    </source>
</evidence>
<dbReference type="Proteomes" id="UP000681720">
    <property type="component" value="Unassembled WGS sequence"/>
</dbReference>
<feature type="region of interest" description="Disordered" evidence="1">
    <location>
        <begin position="1"/>
        <end position="60"/>
    </location>
</feature>
<evidence type="ECO:0000313" key="2">
    <source>
        <dbReference type="EMBL" id="CAF4995455.1"/>
    </source>
</evidence>